<reference evidence="3" key="1">
    <citation type="submission" date="2020-11" db="EMBL/GenBank/DDBJ databases">
        <authorList>
            <consortium name="DOE Joint Genome Institute"/>
            <person name="Ahrendt S."/>
            <person name="Riley R."/>
            <person name="Andreopoulos W."/>
            <person name="Labutti K."/>
            <person name="Pangilinan J."/>
            <person name="Ruiz-Duenas F.J."/>
            <person name="Barrasa J.M."/>
            <person name="Sanchez-Garcia M."/>
            <person name="Camarero S."/>
            <person name="Miyauchi S."/>
            <person name="Serrano A."/>
            <person name="Linde D."/>
            <person name="Babiker R."/>
            <person name="Drula E."/>
            <person name="Ayuso-Fernandez I."/>
            <person name="Pacheco R."/>
            <person name="Padilla G."/>
            <person name="Ferreira P."/>
            <person name="Barriuso J."/>
            <person name="Kellner H."/>
            <person name="Castanera R."/>
            <person name="Alfaro M."/>
            <person name="Ramirez L."/>
            <person name="Pisabarro A.G."/>
            <person name="Kuo A."/>
            <person name="Tritt A."/>
            <person name="Lipzen A."/>
            <person name="He G."/>
            <person name="Yan M."/>
            <person name="Ng V."/>
            <person name="Cullen D."/>
            <person name="Martin F."/>
            <person name="Rosso M.-N."/>
            <person name="Henrissat B."/>
            <person name="Hibbett D."/>
            <person name="Martinez A.T."/>
            <person name="Grigoriev I.V."/>
        </authorList>
    </citation>
    <scope>NUCLEOTIDE SEQUENCE</scope>
    <source>
        <strain evidence="3">CIRM-BRFM 674</strain>
    </source>
</reference>
<comment type="caution">
    <text evidence="3">The sequence shown here is derived from an EMBL/GenBank/DDBJ whole genome shotgun (WGS) entry which is preliminary data.</text>
</comment>
<dbReference type="EMBL" id="MU155214">
    <property type="protein sequence ID" value="KAF9479398.1"/>
    <property type="molecule type" value="Genomic_DNA"/>
</dbReference>
<keyword evidence="2" id="KW-0472">Membrane</keyword>
<organism evidence="3 4">
    <name type="scientific">Pholiota conissans</name>
    <dbReference type="NCBI Taxonomy" id="109636"/>
    <lineage>
        <taxon>Eukaryota</taxon>
        <taxon>Fungi</taxon>
        <taxon>Dikarya</taxon>
        <taxon>Basidiomycota</taxon>
        <taxon>Agaricomycotina</taxon>
        <taxon>Agaricomycetes</taxon>
        <taxon>Agaricomycetidae</taxon>
        <taxon>Agaricales</taxon>
        <taxon>Agaricineae</taxon>
        <taxon>Strophariaceae</taxon>
        <taxon>Pholiota</taxon>
    </lineage>
</organism>
<dbReference type="OrthoDB" id="5570013at2759"/>
<evidence type="ECO:0000256" key="1">
    <source>
        <dbReference type="SAM" id="MobiDB-lite"/>
    </source>
</evidence>
<dbReference type="AlphaFoldDB" id="A0A9P5Z298"/>
<keyword evidence="4" id="KW-1185">Reference proteome</keyword>
<evidence type="ECO:0000256" key="2">
    <source>
        <dbReference type="SAM" id="Phobius"/>
    </source>
</evidence>
<evidence type="ECO:0000313" key="4">
    <source>
        <dbReference type="Proteomes" id="UP000807469"/>
    </source>
</evidence>
<feature type="region of interest" description="Disordered" evidence="1">
    <location>
        <begin position="1"/>
        <end position="21"/>
    </location>
</feature>
<feature type="transmembrane region" description="Helical" evidence="2">
    <location>
        <begin position="55"/>
        <end position="76"/>
    </location>
</feature>
<accession>A0A9P5Z298</accession>
<keyword evidence="2" id="KW-0812">Transmembrane</keyword>
<sequence length="466" mass="51375">MSFTGDTKSDPALLPQTPPKLPQYHETQLYADVEGHPQGVLAAPARQPRSLARRVLRGVLFIFVTLWIVSGIHRVFLGRPWFSRHKEFDMGDHDYYYDIPSDLILENCVEGDGWSVGEDDGPFSSASATFDVDLTVDNIYLLSRGRFSGGIVNVITSSEQPKEFVTIDVVVKYRRHDMLDWAKACFTSRPQNQKGVGIFTPIWRRSPRHGHDQNILHFETTITLPEDVSITSFETDVPNTVQIIRDLGSKVDFKSVALMGSNMPIHVESLSAVKGLVHSSNAGIRGTFNTTSSLILETSNAPIAVAVGLNDDGKHPSLAAHTTNAHFDARLSLTTPSGELGNFTVDTTTTNSPLRVVFVDAPLDSGLEYSGRSANGKVDVTLHPTYEGNFDMSTSRYFRADLKFLPAPDPSGQGRKRASFYQGDRHRNFGNTKWLENENPVYGPKDNGNVVISTSNSPIVLNILGI</sequence>
<proteinExistence type="predicted"/>
<protein>
    <submittedName>
        <fullName evidence="3">Uncharacterized protein</fullName>
    </submittedName>
</protein>
<dbReference type="Proteomes" id="UP000807469">
    <property type="component" value="Unassembled WGS sequence"/>
</dbReference>
<gene>
    <name evidence="3" type="ORF">BDN70DRAFT_878881</name>
</gene>
<evidence type="ECO:0000313" key="3">
    <source>
        <dbReference type="EMBL" id="KAF9479398.1"/>
    </source>
</evidence>
<keyword evidence="2" id="KW-1133">Transmembrane helix</keyword>
<name>A0A9P5Z298_9AGAR</name>